<evidence type="ECO:0000256" key="5">
    <source>
        <dbReference type="ARBA" id="ARBA00022989"/>
    </source>
</evidence>
<keyword evidence="4 7" id="KW-0812">Transmembrane</keyword>
<evidence type="ECO:0000256" key="8">
    <source>
        <dbReference type="SAM" id="Phobius"/>
    </source>
</evidence>
<protein>
    <submittedName>
        <fullName evidence="9">Biopolymer transporter ExbD</fullName>
    </submittedName>
</protein>
<organism evidence="9 10">
    <name type="scientific">Atlanticothrix silvestris CENA357</name>
    <dbReference type="NCBI Taxonomy" id="1725252"/>
    <lineage>
        <taxon>Bacteria</taxon>
        <taxon>Bacillati</taxon>
        <taxon>Cyanobacteriota</taxon>
        <taxon>Cyanophyceae</taxon>
        <taxon>Nostocales</taxon>
        <taxon>Nodulariaceae</taxon>
        <taxon>Atlanticothrix</taxon>
        <taxon>Atlanticothrix silvestris</taxon>
    </lineage>
</organism>
<dbReference type="GO" id="GO:0005886">
    <property type="term" value="C:plasma membrane"/>
    <property type="evidence" value="ECO:0007669"/>
    <property type="project" value="UniProtKB-SubCell"/>
</dbReference>
<keyword evidence="5 8" id="KW-1133">Transmembrane helix</keyword>
<keyword evidence="7" id="KW-0653">Protein transport</keyword>
<comment type="subcellular location">
    <subcellularLocation>
        <location evidence="1">Cell membrane</location>
        <topology evidence="1">Single-pass membrane protein</topology>
    </subcellularLocation>
    <subcellularLocation>
        <location evidence="7">Cell membrane</location>
        <topology evidence="7">Single-pass type II membrane protein</topology>
    </subcellularLocation>
</comment>
<dbReference type="InterPro" id="IPR003400">
    <property type="entry name" value="ExbD"/>
</dbReference>
<evidence type="ECO:0000256" key="1">
    <source>
        <dbReference type="ARBA" id="ARBA00004162"/>
    </source>
</evidence>
<name>A0A8J7H996_9CYAN</name>
<dbReference type="PANTHER" id="PTHR30558">
    <property type="entry name" value="EXBD MEMBRANE COMPONENT OF PMF-DRIVEN MACROMOLECULE IMPORT SYSTEM"/>
    <property type="match status" value="1"/>
</dbReference>
<evidence type="ECO:0000313" key="10">
    <source>
        <dbReference type="Proteomes" id="UP000599391"/>
    </source>
</evidence>
<evidence type="ECO:0000256" key="6">
    <source>
        <dbReference type="ARBA" id="ARBA00023136"/>
    </source>
</evidence>
<dbReference type="GO" id="GO:0022857">
    <property type="term" value="F:transmembrane transporter activity"/>
    <property type="evidence" value="ECO:0007669"/>
    <property type="project" value="InterPro"/>
</dbReference>
<evidence type="ECO:0000313" key="9">
    <source>
        <dbReference type="EMBL" id="MBH8551819.1"/>
    </source>
</evidence>
<gene>
    <name evidence="9" type="ORF">I8751_05390</name>
</gene>
<dbReference type="EMBL" id="JAECZB010000007">
    <property type="protein sequence ID" value="MBH8551819.1"/>
    <property type="molecule type" value="Genomic_DNA"/>
</dbReference>
<feature type="transmembrane region" description="Helical" evidence="8">
    <location>
        <begin position="15"/>
        <end position="36"/>
    </location>
</feature>
<dbReference type="Pfam" id="PF02472">
    <property type="entry name" value="ExbD"/>
    <property type="match status" value="1"/>
</dbReference>
<dbReference type="GO" id="GO:0015031">
    <property type="term" value="P:protein transport"/>
    <property type="evidence" value="ECO:0007669"/>
    <property type="project" value="UniProtKB-KW"/>
</dbReference>
<sequence length="134" mass="14602">MRLPDEADIPTQINIVPMIDVIFAILTFFIMSTLFLTRSEGLPVNLPQAATAKQQQVSTKVTVTVDDKGQVSLNRQPIQINNLTKQVEALIGSDSEALVIINADAKVGHGQVVEIMDRLRQVKGAKLAIATQKP</sequence>
<accession>A0A8J7H996</accession>
<dbReference type="PANTHER" id="PTHR30558:SF3">
    <property type="entry name" value="BIOPOLYMER TRANSPORT PROTEIN EXBD-RELATED"/>
    <property type="match status" value="1"/>
</dbReference>
<evidence type="ECO:0000256" key="3">
    <source>
        <dbReference type="ARBA" id="ARBA00022475"/>
    </source>
</evidence>
<keyword evidence="3" id="KW-1003">Cell membrane</keyword>
<comment type="similarity">
    <text evidence="2 7">Belongs to the ExbD/TolR family.</text>
</comment>
<keyword evidence="10" id="KW-1185">Reference proteome</keyword>
<reference evidence="9 10" key="1">
    <citation type="journal article" date="2021" name="Int. J. Syst. Evol. Microbiol.">
        <title>Amazonocrinis nigriterrae gen. nov., sp. nov., Atlanticothrix silvestris gen. nov., sp. nov. and Dendronalium phyllosphericum gen. nov., sp. nov., nostocacean cyanobacteria from Brazilian environments.</title>
        <authorList>
            <person name="Alvarenga D.O."/>
            <person name="Andreote A.P.D."/>
            <person name="Branco L.H.Z."/>
            <person name="Delbaje E."/>
            <person name="Cruz R.B."/>
            <person name="Varani A.M."/>
            <person name="Fiore M.F."/>
        </authorList>
    </citation>
    <scope>NUCLEOTIDE SEQUENCE [LARGE SCALE GENOMIC DNA]</scope>
    <source>
        <strain evidence="9 10">CENA357</strain>
    </source>
</reference>
<comment type="caution">
    <text evidence="9">The sequence shown here is derived from an EMBL/GenBank/DDBJ whole genome shotgun (WGS) entry which is preliminary data.</text>
</comment>
<dbReference type="RefSeq" id="WP_214438133.1">
    <property type="nucleotide sequence ID" value="NZ_JAECZB010000007.1"/>
</dbReference>
<dbReference type="AlphaFoldDB" id="A0A8J7H996"/>
<dbReference type="Proteomes" id="UP000599391">
    <property type="component" value="Unassembled WGS sequence"/>
</dbReference>
<evidence type="ECO:0000256" key="2">
    <source>
        <dbReference type="ARBA" id="ARBA00005811"/>
    </source>
</evidence>
<keyword evidence="7" id="KW-0813">Transport</keyword>
<evidence type="ECO:0000256" key="7">
    <source>
        <dbReference type="RuleBase" id="RU003879"/>
    </source>
</evidence>
<proteinExistence type="inferred from homology"/>
<dbReference type="Gene3D" id="3.30.420.270">
    <property type="match status" value="1"/>
</dbReference>
<evidence type="ECO:0000256" key="4">
    <source>
        <dbReference type="ARBA" id="ARBA00022692"/>
    </source>
</evidence>
<keyword evidence="6 8" id="KW-0472">Membrane</keyword>